<dbReference type="RefSeq" id="XP_033779872.1">
    <property type="nucleotide sequence ID" value="XM_033923981.1"/>
</dbReference>
<dbReference type="InterPro" id="IPR039765">
    <property type="entry name" value="Yip5/YIPF1/YIPF2"/>
</dbReference>
<accession>A0A6P8PYL4</accession>
<dbReference type="PANTHER" id="PTHR12822">
    <property type="entry name" value="PROTEIN YIPF"/>
    <property type="match status" value="1"/>
</dbReference>
<feature type="transmembrane region" description="Helical" evidence="6">
    <location>
        <begin position="116"/>
        <end position="136"/>
    </location>
</feature>
<feature type="transmembrane region" description="Helical" evidence="6">
    <location>
        <begin position="220"/>
        <end position="242"/>
    </location>
</feature>
<evidence type="ECO:0000256" key="3">
    <source>
        <dbReference type="ARBA" id="ARBA00022692"/>
    </source>
</evidence>
<comment type="similarity">
    <text evidence="2 6">Belongs to the YIP1 family.</text>
</comment>
<evidence type="ECO:0000313" key="11">
    <source>
        <dbReference type="RefSeq" id="XP_033779873.1"/>
    </source>
</evidence>
<comment type="subcellular location">
    <subcellularLocation>
        <location evidence="6">Golgi apparatus membrane</location>
        <topology evidence="6">Multi-pass membrane protein</topology>
    </subcellularLocation>
    <subcellularLocation>
        <location evidence="1">Golgi apparatus</location>
        <location evidence="1">cis-Golgi network membrane</location>
        <topology evidence="1">Multi-pass membrane protein</topology>
    </subcellularLocation>
</comment>
<dbReference type="Pfam" id="PF04893">
    <property type="entry name" value="Yip1"/>
    <property type="match status" value="1"/>
</dbReference>
<dbReference type="GO" id="GO:0031267">
    <property type="term" value="F:small GTPase binding"/>
    <property type="evidence" value="ECO:0007669"/>
    <property type="project" value="InterPro"/>
</dbReference>
<dbReference type="GeneID" id="117350057"/>
<dbReference type="RefSeq" id="XP_033779873.1">
    <property type="nucleotide sequence ID" value="XM_033923982.1"/>
</dbReference>
<evidence type="ECO:0000256" key="1">
    <source>
        <dbReference type="ARBA" id="ARBA00004257"/>
    </source>
</evidence>
<dbReference type="GO" id="GO:0000139">
    <property type="term" value="C:Golgi membrane"/>
    <property type="evidence" value="ECO:0007669"/>
    <property type="project" value="UniProtKB-SubCell"/>
</dbReference>
<evidence type="ECO:0000256" key="2">
    <source>
        <dbReference type="ARBA" id="ARBA00010596"/>
    </source>
</evidence>
<evidence type="ECO:0000256" key="5">
    <source>
        <dbReference type="ARBA" id="ARBA00023136"/>
    </source>
</evidence>
<feature type="domain" description="Yip1" evidence="8">
    <location>
        <begin position="98"/>
        <end position="268"/>
    </location>
</feature>
<dbReference type="Proteomes" id="UP000515159">
    <property type="component" value="Chromosome 16"/>
</dbReference>
<feature type="region of interest" description="Disordered" evidence="7">
    <location>
        <begin position="18"/>
        <end position="37"/>
    </location>
</feature>
<evidence type="ECO:0000313" key="9">
    <source>
        <dbReference type="Proteomes" id="UP000515159"/>
    </source>
</evidence>
<reference evidence="10 11" key="1">
    <citation type="submission" date="2025-04" db="UniProtKB">
        <authorList>
            <consortium name="RefSeq"/>
        </authorList>
    </citation>
    <scope>IDENTIFICATION</scope>
</reference>
<dbReference type="AlphaFoldDB" id="A0A6P8PYL4"/>
<dbReference type="GO" id="GO:0016192">
    <property type="term" value="P:vesicle-mediated transport"/>
    <property type="evidence" value="ECO:0007669"/>
    <property type="project" value="InterPro"/>
</dbReference>
<evidence type="ECO:0000256" key="6">
    <source>
        <dbReference type="RuleBase" id="RU361264"/>
    </source>
</evidence>
<dbReference type="OrthoDB" id="10256463at2759"/>
<dbReference type="InterPro" id="IPR006977">
    <property type="entry name" value="Yip1_dom"/>
</dbReference>
<dbReference type="KEGG" id="gsh:117350057"/>
<sequence>MASAEDLKFQEFEEASDLLASNPEATTTSINDSQNNIQVNMNFNKEEEEEEGNGEETDQTELLGKKQQQPGFWTFEYYQTFFDVDTKQVLNRIMGSLLPLPGKNFVRYHLRNTPDLYGPFWICATLVFTVAFSSNLHSLFQRNNSTFHYHPEFNKVTIAGIAIFSYAWLVPLGLWGFLQWRKGISMGVFSYTLLETICVYGYSLFVYIPTAFLAVAPYEWLGWVLLSFAMILSGSVLLLTFWPSIRGDTRLASLITVTCIVAFHALLTLGCKLYFFPSWRSTDSDVRHTTAAAPHTVKMAHSTLVAHMVKSGV</sequence>
<dbReference type="CTD" id="78992"/>
<gene>
    <name evidence="10 11" type="primary">YIPF2</name>
</gene>
<organism evidence="9 11">
    <name type="scientific">Geotrypetes seraphini</name>
    <name type="common">Gaboon caecilian</name>
    <name type="synonym">Caecilia seraphini</name>
    <dbReference type="NCBI Taxonomy" id="260995"/>
    <lineage>
        <taxon>Eukaryota</taxon>
        <taxon>Metazoa</taxon>
        <taxon>Chordata</taxon>
        <taxon>Craniata</taxon>
        <taxon>Vertebrata</taxon>
        <taxon>Euteleostomi</taxon>
        <taxon>Amphibia</taxon>
        <taxon>Gymnophiona</taxon>
        <taxon>Geotrypetes</taxon>
    </lineage>
</organism>
<evidence type="ECO:0000256" key="4">
    <source>
        <dbReference type="ARBA" id="ARBA00022989"/>
    </source>
</evidence>
<dbReference type="PANTHER" id="PTHR12822:SF3">
    <property type="entry name" value="PROTEIN YIPF2"/>
    <property type="match status" value="1"/>
</dbReference>
<name>A0A6P8PYL4_GEOSA</name>
<feature type="compositionally biased region" description="Polar residues" evidence="7">
    <location>
        <begin position="23"/>
        <end position="37"/>
    </location>
</feature>
<protein>
    <recommendedName>
        <fullName evidence="6">Protein YIPF</fullName>
    </recommendedName>
</protein>
<evidence type="ECO:0000256" key="7">
    <source>
        <dbReference type="SAM" id="MobiDB-lite"/>
    </source>
</evidence>
<feature type="transmembrane region" description="Helical" evidence="6">
    <location>
        <begin position="156"/>
        <end position="176"/>
    </location>
</feature>
<feature type="transmembrane region" description="Helical" evidence="6">
    <location>
        <begin position="188"/>
        <end position="208"/>
    </location>
</feature>
<evidence type="ECO:0000313" key="10">
    <source>
        <dbReference type="RefSeq" id="XP_033779872.1"/>
    </source>
</evidence>
<evidence type="ECO:0000259" key="8">
    <source>
        <dbReference type="Pfam" id="PF04893"/>
    </source>
</evidence>
<keyword evidence="4 6" id="KW-1133">Transmembrane helix</keyword>
<feature type="transmembrane region" description="Helical" evidence="6">
    <location>
        <begin position="254"/>
        <end position="275"/>
    </location>
</feature>
<proteinExistence type="inferred from homology"/>
<keyword evidence="9" id="KW-1185">Reference proteome</keyword>
<keyword evidence="3 6" id="KW-0812">Transmembrane</keyword>
<keyword evidence="5 6" id="KW-0472">Membrane</keyword>